<evidence type="ECO:0000313" key="2">
    <source>
        <dbReference type="EMBL" id="RAI73634.1"/>
    </source>
</evidence>
<proteinExistence type="predicted"/>
<dbReference type="RefSeq" id="WP_111340512.1">
    <property type="nucleotide sequence ID" value="NZ_QLII01000001.1"/>
</dbReference>
<feature type="compositionally biased region" description="Low complexity" evidence="1">
    <location>
        <begin position="46"/>
        <end position="58"/>
    </location>
</feature>
<evidence type="ECO:0000256" key="1">
    <source>
        <dbReference type="SAM" id="MobiDB-lite"/>
    </source>
</evidence>
<name>A0A327NI75_9BACT</name>
<feature type="compositionally biased region" description="Polar residues" evidence="1">
    <location>
        <begin position="1"/>
        <end position="20"/>
    </location>
</feature>
<organism evidence="2 3">
    <name type="scientific">Spirosoma telluris</name>
    <dbReference type="NCBI Taxonomy" id="2183553"/>
    <lineage>
        <taxon>Bacteria</taxon>
        <taxon>Pseudomonadati</taxon>
        <taxon>Bacteroidota</taxon>
        <taxon>Cytophagia</taxon>
        <taxon>Cytophagales</taxon>
        <taxon>Cytophagaceae</taxon>
        <taxon>Spirosoma</taxon>
    </lineage>
</organism>
<sequence>MANQEQEINQQPEATKQANGSLAVHIPEDTTPPAVVAPELAFEGSTTAPELAEAETAPVVDAQSDEVGDPDTMTNSTATPVDSSTPVASSDEITEAPEAASAIITEPVVEAPTLRLFRS</sequence>
<dbReference type="AlphaFoldDB" id="A0A327NI75"/>
<protein>
    <submittedName>
        <fullName evidence="2">Uncharacterized protein</fullName>
    </submittedName>
</protein>
<gene>
    <name evidence="2" type="ORF">HMF3257_02900</name>
</gene>
<feature type="compositionally biased region" description="Polar residues" evidence="1">
    <location>
        <begin position="72"/>
        <end position="88"/>
    </location>
</feature>
<dbReference type="EMBL" id="QLII01000001">
    <property type="protein sequence ID" value="RAI73634.1"/>
    <property type="molecule type" value="Genomic_DNA"/>
</dbReference>
<comment type="caution">
    <text evidence="2">The sequence shown here is derived from an EMBL/GenBank/DDBJ whole genome shotgun (WGS) entry which is preliminary data.</text>
</comment>
<evidence type="ECO:0000313" key="3">
    <source>
        <dbReference type="Proteomes" id="UP000249016"/>
    </source>
</evidence>
<feature type="region of interest" description="Disordered" evidence="1">
    <location>
        <begin position="1"/>
        <end position="93"/>
    </location>
</feature>
<dbReference type="OrthoDB" id="5422202at2"/>
<dbReference type="Proteomes" id="UP000249016">
    <property type="component" value="Unassembled WGS sequence"/>
</dbReference>
<keyword evidence="3" id="KW-1185">Reference proteome</keyword>
<reference evidence="2 3" key="1">
    <citation type="submission" date="2018-06" db="EMBL/GenBank/DDBJ databases">
        <title>Spirosoma sp. HMF3257 Genome sequencing and assembly.</title>
        <authorList>
            <person name="Kang H."/>
            <person name="Cha I."/>
            <person name="Kim H."/>
            <person name="Kang J."/>
            <person name="Joh K."/>
        </authorList>
    </citation>
    <scope>NUCLEOTIDE SEQUENCE [LARGE SCALE GENOMIC DNA]</scope>
    <source>
        <strain evidence="2 3">HMF3257</strain>
    </source>
</reference>
<accession>A0A327NI75</accession>